<gene>
    <name evidence="1" type="ORF">COX18_00995</name>
</gene>
<organism evidence="1 2">
    <name type="scientific">Candidatus Desantisbacteria bacterium CG23_combo_of_CG06-09_8_20_14_all_40_23</name>
    <dbReference type="NCBI Taxonomy" id="1974550"/>
    <lineage>
        <taxon>Bacteria</taxon>
        <taxon>Candidatus Desantisiibacteriota</taxon>
    </lineage>
</organism>
<proteinExistence type="predicted"/>
<dbReference type="AlphaFoldDB" id="A0A2H0AA37"/>
<name>A0A2H0AA37_9BACT</name>
<protein>
    <submittedName>
        <fullName evidence="1">Uncharacterized protein</fullName>
    </submittedName>
</protein>
<reference evidence="1 2" key="1">
    <citation type="submission" date="2017-09" db="EMBL/GenBank/DDBJ databases">
        <title>Depth-based differentiation of microbial function through sediment-hosted aquifers and enrichment of novel symbionts in the deep terrestrial subsurface.</title>
        <authorList>
            <person name="Probst A.J."/>
            <person name="Ladd B."/>
            <person name="Jarett J.K."/>
            <person name="Geller-Mcgrath D.E."/>
            <person name="Sieber C.M."/>
            <person name="Emerson J.B."/>
            <person name="Anantharaman K."/>
            <person name="Thomas B.C."/>
            <person name="Malmstrom R."/>
            <person name="Stieglmeier M."/>
            <person name="Klingl A."/>
            <person name="Woyke T."/>
            <person name="Ryan C.M."/>
            <person name="Banfield J.F."/>
        </authorList>
    </citation>
    <scope>NUCLEOTIDE SEQUENCE [LARGE SCALE GENOMIC DNA]</scope>
    <source>
        <strain evidence="1">CG23_combo_of_CG06-09_8_20_14_all_40_23</strain>
    </source>
</reference>
<evidence type="ECO:0000313" key="1">
    <source>
        <dbReference type="EMBL" id="PIP42241.1"/>
    </source>
</evidence>
<sequence length="629" mass="72801">MRLLQITIGLLIWLLFSRGSIWAAIPFQEYERYPILGTICAQLEKQVDQHAYKILHVDSEENSYYFDVEGTRLFIDNMVIYSRYPVNPVNDIDNLRKYLRFLSHSLYIGRNEKRNEFELIRTYPKTLYEDIYRITDGNAKKEDTTSDNSIKYNTSSISIYICNLSNISVDNNFPMKDSQATLALYLDHDNRLIGYDFLGSEELQRMVADKNKGKLQNNRIKKDWRLTGWQNYIYLPIDIGICAKQTAFELIKIPFHLVGISVVKFFIFSDIEVSDKPFVRLGSAMKLGGKTSWEHIKDIRYIWLYRLDKLNHQCKLKNLSLNLVLEPIREVPFIGNHIPRDTHYSSMGTHTPKYLFISRGIYGRSKDEQDTKNWEQFMKNILIEDIKIKEIAATNVHAKQGIDISIKGLEKSDSAEKLQVRSIPYLYGSITDVLWSLLNLSSGYGYEMAYSIVDGYKIGAGDVIFLTGHSGGVQRCLIAEKLLLENQIYTQRRVGLAGPSQGNVYWSNRKSNQNYITFLNQNHDYKDIVSNLNTYTDIMIPSMGISNWILKRNEERIRIADPTLLHITPGIIDPKTRIPASGYLGKEYINFFSNSYVGEQLVEAKPKPTKEVWWKQIQQIFPSVPNTKK</sequence>
<dbReference type="EMBL" id="PCSH01000018">
    <property type="protein sequence ID" value="PIP42241.1"/>
    <property type="molecule type" value="Genomic_DNA"/>
</dbReference>
<evidence type="ECO:0000313" key="2">
    <source>
        <dbReference type="Proteomes" id="UP000231067"/>
    </source>
</evidence>
<comment type="caution">
    <text evidence="1">The sequence shown here is derived from an EMBL/GenBank/DDBJ whole genome shotgun (WGS) entry which is preliminary data.</text>
</comment>
<dbReference type="Proteomes" id="UP000231067">
    <property type="component" value="Unassembled WGS sequence"/>
</dbReference>
<accession>A0A2H0AA37</accession>